<evidence type="ECO:0000313" key="1">
    <source>
        <dbReference type="EMBL" id="NLR76441.1"/>
    </source>
</evidence>
<comment type="caution">
    <text evidence="1">The sequence shown here is derived from an EMBL/GenBank/DDBJ whole genome shotgun (WGS) entry which is preliminary data.</text>
</comment>
<dbReference type="AlphaFoldDB" id="A0A847S3W1"/>
<name>A0A847S3W1_9NEIS</name>
<dbReference type="SUPFAM" id="SSF53756">
    <property type="entry name" value="UDP-Glycosyltransferase/glycogen phosphorylase"/>
    <property type="match status" value="1"/>
</dbReference>
<dbReference type="Pfam" id="PF13692">
    <property type="entry name" value="Glyco_trans_1_4"/>
    <property type="match status" value="1"/>
</dbReference>
<protein>
    <submittedName>
        <fullName evidence="1">Glycosyltransferase</fullName>
    </submittedName>
</protein>
<dbReference type="PANTHER" id="PTHR12526">
    <property type="entry name" value="GLYCOSYLTRANSFERASE"/>
    <property type="match status" value="1"/>
</dbReference>
<keyword evidence="1" id="KW-0808">Transferase</keyword>
<sequence>MKPLPALDGCHQVNLSTEFGGGEVYTRSCVEALAQLGIKTRLYIHPQATFWRSLIGDMAECVPIPELGELTAALPAEGAWVLCHGALPIEVTLRLGQRHYMTAISHMPRYLRDSSAYRVYDTVFGVSRYVVDGLQAASVPVYPEPLLGVAAPAAGRSASLAPIRQRSRYQWDQRKGRDRMLGWLARLRPNWGEAPVYEKRPGLTLGIVSRITTIKQFPQLFAAIVPALLARPEVNIEIFGSGGYASVRDLQRVLRPLGTRVRWWGHQSDVVRVYQGLDYLMSGLPEKEALGLNLIEAQAMGVPVLAVQAPPFTETVIHGETGWLYTDPRIDGGASFGAMLDALRSQQWPHLQPEKSSQFAVFTMAAFVERWRGVLQHLPAWVMHKECHVVD</sequence>
<evidence type="ECO:0000313" key="2">
    <source>
        <dbReference type="Proteomes" id="UP000587991"/>
    </source>
</evidence>
<dbReference type="RefSeq" id="WP_168878120.1">
    <property type="nucleotide sequence ID" value="NZ_JABAIM010000004.1"/>
</dbReference>
<dbReference type="PANTHER" id="PTHR12526:SF636">
    <property type="entry name" value="BLL3647 PROTEIN"/>
    <property type="match status" value="1"/>
</dbReference>
<dbReference type="Proteomes" id="UP000587991">
    <property type="component" value="Unassembled WGS sequence"/>
</dbReference>
<reference evidence="1 2" key="1">
    <citation type="submission" date="2020-04" db="EMBL/GenBank/DDBJ databases">
        <title>Draft genome of Leeia sp. IMCC25680.</title>
        <authorList>
            <person name="Song J."/>
            <person name="Cho J.-C."/>
        </authorList>
    </citation>
    <scope>NUCLEOTIDE SEQUENCE [LARGE SCALE GENOMIC DNA]</scope>
    <source>
        <strain evidence="1 2">IMCC25680</strain>
    </source>
</reference>
<dbReference type="EMBL" id="JABAIM010000004">
    <property type="protein sequence ID" value="NLR76441.1"/>
    <property type="molecule type" value="Genomic_DNA"/>
</dbReference>
<gene>
    <name evidence="1" type="ORF">HF682_14840</name>
</gene>
<proteinExistence type="predicted"/>
<keyword evidence="2" id="KW-1185">Reference proteome</keyword>
<dbReference type="GO" id="GO:0016757">
    <property type="term" value="F:glycosyltransferase activity"/>
    <property type="evidence" value="ECO:0007669"/>
    <property type="project" value="TreeGrafter"/>
</dbReference>
<organism evidence="1 2">
    <name type="scientific">Leeia aquatica</name>
    <dbReference type="NCBI Taxonomy" id="2725557"/>
    <lineage>
        <taxon>Bacteria</taxon>
        <taxon>Pseudomonadati</taxon>
        <taxon>Pseudomonadota</taxon>
        <taxon>Betaproteobacteria</taxon>
        <taxon>Neisseriales</taxon>
        <taxon>Leeiaceae</taxon>
        <taxon>Leeia</taxon>
    </lineage>
</organism>
<accession>A0A847S3W1</accession>
<dbReference type="Gene3D" id="3.40.50.2000">
    <property type="entry name" value="Glycogen Phosphorylase B"/>
    <property type="match status" value="1"/>
</dbReference>